<feature type="region of interest" description="Disordered" evidence="1">
    <location>
        <begin position="93"/>
        <end position="169"/>
    </location>
</feature>
<name>A0A0W0FA44_MONRR</name>
<comment type="caution">
    <text evidence="2">The sequence shown here is derived from an EMBL/GenBank/DDBJ whole genome shotgun (WGS) entry which is preliminary data.</text>
</comment>
<feature type="region of interest" description="Disordered" evidence="1">
    <location>
        <begin position="34"/>
        <end position="59"/>
    </location>
</feature>
<feature type="region of interest" description="Disordered" evidence="1">
    <location>
        <begin position="370"/>
        <end position="425"/>
    </location>
</feature>
<evidence type="ECO:0000256" key="1">
    <source>
        <dbReference type="SAM" id="MobiDB-lite"/>
    </source>
</evidence>
<evidence type="ECO:0000313" key="2">
    <source>
        <dbReference type="EMBL" id="KTB33222.1"/>
    </source>
</evidence>
<reference evidence="2 3" key="1">
    <citation type="submission" date="2015-12" db="EMBL/GenBank/DDBJ databases">
        <title>Draft genome sequence of Moniliophthora roreri, the causal agent of frosty pod rot of cacao.</title>
        <authorList>
            <person name="Aime M.C."/>
            <person name="Diaz-Valderrama J.R."/>
            <person name="Kijpornyongpan T."/>
            <person name="Phillips-Mora W."/>
        </authorList>
    </citation>
    <scope>NUCLEOTIDE SEQUENCE [LARGE SCALE GENOMIC DNA]</scope>
    <source>
        <strain evidence="2 3">MCA 2952</strain>
    </source>
</reference>
<evidence type="ECO:0000313" key="3">
    <source>
        <dbReference type="Proteomes" id="UP000054988"/>
    </source>
</evidence>
<feature type="compositionally biased region" description="Polar residues" evidence="1">
    <location>
        <begin position="597"/>
        <end position="609"/>
    </location>
</feature>
<feature type="region of interest" description="Disordered" evidence="1">
    <location>
        <begin position="233"/>
        <end position="266"/>
    </location>
</feature>
<dbReference type="Proteomes" id="UP000054988">
    <property type="component" value="Unassembled WGS sequence"/>
</dbReference>
<sequence>MFQSTLKLIYTIVLPKPVFRHSLYLAQDAQRRLDSHVNVSSSPPRLQTPSRSRSRGNSNASAASTYCYSCSCPYDTSLPYQLPGIPVASSLLLETPTPSHSTPKKTRTRTQTSNSISQEPPSPLTHRSTPLNSPFKNKSKSIKDKENVPGDEGPGKMLQSKRPRSNSPFVQALRRSAENEHEREQPPQLFADNTNTASAFALELSPILEDLAVFDSMPSLGFDTLDLGLGDVEQGLAFPPPHPPNSSSKPSLDEHSFPEPTLTLTPPISELGSVSVFESESVQYPASKSTSFPSFRLGLGNDFARDESERPYQELVPPLPTMTNANPSFILQRPSLDEHHLPALTLTKPTPELGSVPVFESVSVTLSPMLKPVNDSDLDRDSVSSLMLQPPSPASSRSSLSLPRLPPHHGQPQPRNRDTIPPPQAPRCTSCGFGFGLGFGSELELSRMPCEMCEEQWVRWVGWYGYGYGERTAKEDKKKKKNRKSWLPLPLPGQVSKTKSGPFATEARIHPNRNRLSLGIRKRLSVLVTTSTVTRVDEDRCLSPSLLEPRIRRITWRRRFSSSWAFPNKDRKRFSVLSLLASTTKDSDLKNKRYSSVGVQTQTRDQLAVSTPLPLSTMPPPQPRPRISRDSRFIEHLVLEEEALDL</sequence>
<feature type="compositionally biased region" description="Polar residues" evidence="1">
    <location>
        <begin position="109"/>
        <end position="136"/>
    </location>
</feature>
<organism evidence="2 3">
    <name type="scientific">Moniliophthora roreri</name>
    <name type="common">Frosty pod rot fungus</name>
    <name type="synonym">Monilia roreri</name>
    <dbReference type="NCBI Taxonomy" id="221103"/>
    <lineage>
        <taxon>Eukaryota</taxon>
        <taxon>Fungi</taxon>
        <taxon>Dikarya</taxon>
        <taxon>Basidiomycota</taxon>
        <taxon>Agaricomycotina</taxon>
        <taxon>Agaricomycetes</taxon>
        <taxon>Agaricomycetidae</taxon>
        <taxon>Agaricales</taxon>
        <taxon>Marasmiineae</taxon>
        <taxon>Marasmiaceae</taxon>
        <taxon>Moniliophthora</taxon>
    </lineage>
</organism>
<accession>A0A0W0FA44</accession>
<feature type="compositionally biased region" description="Low complexity" evidence="1">
    <location>
        <begin position="383"/>
        <end position="403"/>
    </location>
</feature>
<feature type="compositionally biased region" description="Polar residues" evidence="1">
    <location>
        <begin position="37"/>
        <end position="49"/>
    </location>
</feature>
<proteinExistence type="predicted"/>
<feature type="region of interest" description="Disordered" evidence="1">
    <location>
        <begin position="595"/>
        <end position="627"/>
    </location>
</feature>
<protein>
    <submittedName>
        <fullName evidence="2">Uncharacterized protein</fullName>
    </submittedName>
</protein>
<dbReference type="AlphaFoldDB" id="A0A0W0FA44"/>
<dbReference type="EMBL" id="LATX01002185">
    <property type="protein sequence ID" value="KTB33222.1"/>
    <property type="molecule type" value="Genomic_DNA"/>
</dbReference>
<gene>
    <name evidence="2" type="ORF">WG66_14215</name>
</gene>